<dbReference type="GO" id="GO:0005886">
    <property type="term" value="C:plasma membrane"/>
    <property type="evidence" value="ECO:0007669"/>
    <property type="project" value="TreeGrafter"/>
</dbReference>
<dbReference type="Pfam" id="PF04138">
    <property type="entry name" value="GtrA_DPMS_TM"/>
    <property type="match status" value="1"/>
</dbReference>
<evidence type="ECO:0000313" key="9">
    <source>
        <dbReference type="Proteomes" id="UP000823638"/>
    </source>
</evidence>
<proteinExistence type="inferred from homology"/>
<feature type="transmembrane region" description="Helical" evidence="6">
    <location>
        <begin position="12"/>
        <end position="32"/>
    </location>
</feature>
<keyword evidence="3 6" id="KW-0812">Transmembrane</keyword>
<evidence type="ECO:0000256" key="2">
    <source>
        <dbReference type="ARBA" id="ARBA00009399"/>
    </source>
</evidence>
<dbReference type="GO" id="GO:0000271">
    <property type="term" value="P:polysaccharide biosynthetic process"/>
    <property type="evidence" value="ECO:0007669"/>
    <property type="project" value="InterPro"/>
</dbReference>
<protein>
    <submittedName>
        <fullName evidence="8">GtrA family protein</fullName>
    </submittedName>
</protein>
<evidence type="ECO:0000259" key="7">
    <source>
        <dbReference type="Pfam" id="PF04138"/>
    </source>
</evidence>
<keyword evidence="5 6" id="KW-0472">Membrane</keyword>
<feature type="transmembrane region" description="Helical" evidence="6">
    <location>
        <begin position="134"/>
        <end position="154"/>
    </location>
</feature>
<name>A0A9D9HR99_9SPIR</name>
<evidence type="ECO:0000313" key="8">
    <source>
        <dbReference type="EMBL" id="MBO8458691.1"/>
    </source>
</evidence>
<dbReference type="InterPro" id="IPR007267">
    <property type="entry name" value="GtrA_DPMS_TM"/>
</dbReference>
<dbReference type="PANTHER" id="PTHR38459">
    <property type="entry name" value="PROPHAGE BACTOPRENOL-LINKED GLUCOSE TRANSLOCASE HOMOLOG"/>
    <property type="match status" value="1"/>
</dbReference>
<sequence>MERKKPFFLEFIKYVFWGVLAAGVNTGFYALLTRVFGFKIVPSTVFAWLTANIFAFFCNLLFVFNEKSKENVGDKDKKREGGQKSEVNCSDGIKPNGLFLSLLFFLFSRLIGGAGDTAFMYFFCDFLQYPDLPVKILSAGVWGVLNYLLGRYIIFKKRS</sequence>
<dbReference type="PANTHER" id="PTHR38459:SF1">
    <property type="entry name" value="PROPHAGE BACTOPRENOL-LINKED GLUCOSE TRANSLOCASE HOMOLOG"/>
    <property type="match status" value="1"/>
</dbReference>
<accession>A0A9D9HR99</accession>
<organism evidence="8 9">
    <name type="scientific">Candidatus Gallitreponema excrementavium</name>
    <dbReference type="NCBI Taxonomy" id="2840840"/>
    <lineage>
        <taxon>Bacteria</taxon>
        <taxon>Pseudomonadati</taxon>
        <taxon>Spirochaetota</taxon>
        <taxon>Spirochaetia</taxon>
        <taxon>Spirochaetales</taxon>
        <taxon>Candidatus Gallitreponema</taxon>
    </lineage>
</organism>
<reference evidence="8" key="1">
    <citation type="submission" date="2020-10" db="EMBL/GenBank/DDBJ databases">
        <authorList>
            <person name="Gilroy R."/>
        </authorList>
    </citation>
    <scope>NUCLEOTIDE SEQUENCE</scope>
    <source>
        <strain evidence="8">10532</strain>
    </source>
</reference>
<dbReference type="AlphaFoldDB" id="A0A9D9HR99"/>
<reference evidence="8" key="2">
    <citation type="journal article" date="2021" name="PeerJ">
        <title>Extensive microbial diversity within the chicken gut microbiome revealed by metagenomics and culture.</title>
        <authorList>
            <person name="Gilroy R."/>
            <person name="Ravi A."/>
            <person name="Getino M."/>
            <person name="Pursley I."/>
            <person name="Horton D.L."/>
            <person name="Alikhan N.F."/>
            <person name="Baker D."/>
            <person name="Gharbi K."/>
            <person name="Hall N."/>
            <person name="Watson M."/>
            <person name="Adriaenssens E.M."/>
            <person name="Foster-Nyarko E."/>
            <person name="Jarju S."/>
            <person name="Secka A."/>
            <person name="Antonio M."/>
            <person name="Oren A."/>
            <person name="Chaudhuri R.R."/>
            <person name="La Ragione R."/>
            <person name="Hildebrand F."/>
            <person name="Pallen M.J."/>
        </authorList>
    </citation>
    <scope>NUCLEOTIDE SEQUENCE</scope>
    <source>
        <strain evidence="8">10532</strain>
    </source>
</reference>
<feature type="transmembrane region" description="Helical" evidence="6">
    <location>
        <begin position="98"/>
        <end position="122"/>
    </location>
</feature>
<evidence type="ECO:0000256" key="4">
    <source>
        <dbReference type="ARBA" id="ARBA00022989"/>
    </source>
</evidence>
<feature type="domain" description="GtrA/DPMS transmembrane" evidence="7">
    <location>
        <begin position="13"/>
        <end position="71"/>
    </location>
</feature>
<dbReference type="EMBL" id="JADIMM010000121">
    <property type="protein sequence ID" value="MBO8458691.1"/>
    <property type="molecule type" value="Genomic_DNA"/>
</dbReference>
<comment type="similarity">
    <text evidence="2">Belongs to the GtrA family.</text>
</comment>
<evidence type="ECO:0000256" key="1">
    <source>
        <dbReference type="ARBA" id="ARBA00004141"/>
    </source>
</evidence>
<evidence type="ECO:0000256" key="5">
    <source>
        <dbReference type="ARBA" id="ARBA00023136"/>
    </source>
</evidence>
<dbReference type="Proteomes" id="UP000823638">
    <property type="component" value="Unassembled WGS sequence"/>
</dbReference>
<keyword evidence="4 6" id="KW-1133">Transmembrane helix</keyword>
<feature type="transmembrane region" description="Helical" evidence="6">
    <location>
        <begin position="44"/>
        <end position="64"/>
    </location>
</feature>
<gene>
    <name evidence="8" type="ORF">IAA81_10795</name>
</gene>
<evidence type="ECO:0000256" key="3">
    <source>
        <dbReference type="ARBA" id="ARBA00022692"/>
    </source>
</evidence>
<comment type="caution">
    <text evidence="8">The sequence shown here is derived from an EMBL/GenBank/DDBJ whole genome shotgun (WGS) entry which is preliminary data.</text>
</comment>
<comment type="subcellular location">
    <subcellularLocation>
        <location evidence="1">Membrane</location>
        <topology evidence="1">Multi-pass membrane protein</topology>
    </subcellularLocation>
</comment>
<evidence type="ECO:0000256" key="6">
    <source>
        <dbReference type="SAM" id="Phobius"/>
    </source>
</evidence>
<dbReference type="InterPro" id="IPR051401">
    <property type="entry name" value="GtrA_CellWall_Glycosyl"/>
</dbReference>